<sequence length="314" mass="33075">MRIATTLASTLASVLLGLALAPSHQHSFATAAPVQVQAQVQAEGASSSSPPLARGLTPIHIGGLTTYSNDPSYTLAAARTDLNKIMDWAGDSGRLSASQTTETLAAILDCANRYFPELPTKKIARAIMADIRAESDFSAGAVSPGRAGSGDSWGLLQVSQDGSRELTLFQDHARIKTSRAGALPDWPASSGSTLNVRALTKGDLLRPWINIHIATWVQANLGKTGSLDPYDWAAVNQGARSSTGGCARNMRTAYGSWVAGPHPDGQSSYLRSGDHISTPYLRRIVNGVSAISGKPLSLSWLEGLTLNAGVVDYH</sequence>
<dbReference type="EMBL" id="JAPDMQ010000311">
    <property type="protein sequence ID" value="KAK0527444.1"/>
    <property type="molecule type" value="Genomic_DNA"/>
</dbReference>
<evidence type="ECO:0008006" key="4">
    <source>
        <dbReference type="Google" id="ProtNLM"/>
    </source>
</evidence>
<evidence type="ECO:0000313" key="3">
    <source>
        <dbReference type="Proteomes" id="UP001176521"/>
    </source>
</evidence>
<gene>
    <name evidence="2" type="ORF">OC842_004879</name>
</gene>
<protein>
    <recommendedName>
        <fullName evidence="4">Transglycosylase SLT domain-containing protein</fullName>
    </recommendedName>
</protein>
<evidence type="ECO:0000313" key="2">
    <source>
        <dbReference type="EMBL" id="KAK0527444.1"/>
    </source>
</evidence>
<name>A0AAN6JIX3_9BASI</name>
<feature type="signal peptide" evidence="1">
    <location>
        <begin position="1"/>
        <end position="21"/>
    </location>
</feature>
<keyword evidence="3" id="KW-1185">Reference proteome</keyword>
<feature type="chain" id="PRO_5042942482" description="Transglycosylase SLT domain-containing protein" evidence="1">
    <location>
        <begin position="22"/>
        <end position="314"/>
    </location>
</feature>
<evidence type="ECO:0000256" key="1">
    <source>
        <dbReference type="SAM" id="SignalP"/>
    </source>
</evidence>
<comment type="caution">
    <text evidence="2">The sequence shown here is derived from an EMBL/GenBank/DDBJ whole genome shotgun (WGS) entry which is preliminary data.</text>
</comment>
<proteinExistence type="predicted"/>
<keyword evidence="1" id="KW-0732">Signal</keyword>
<reference evidence="2" key="1">
    <citation type="journal article" date="2023" name="PhytoFront">
        <title>Draft Genome Resources of Seven Strains of Tilletia horrida, Causal Agent of Kernel Smut of Rice.</title>
        <authorList>
            <person name="Khanal S."/>
            <person name="Antony Babu S."/>
            <person name="Zhou X.G."/>
        </authorList>
    </citation>
    <scope>NUCLEOTIDE SEQUENCE</scope>
    <source>
        <strain evidence="2">TX3</strain>
    </source>
</reference>
<dbReference type="AlphaFoldDB" id="A0AAN6JIX3"/>
<organism evidence="2 3">
    <name type="scientific">Tilletia horrida</name>
    <dbReference type="NCBI Taxonomy" id="155126"/>
    <lineage>
        <taxon>Eukaryota</taxon>
        <taxon>Fungi</taxon>
        <taxon>Dikarya</taxon>
        <taxon>Basidiomycota</taxon>
        <taxon>Ustilaginomycotina</taxon>
        <taxon>Exobasidiomycetes</taxon>
        <taxon>Tilletiales</taxon>
        <taxon>Tilletiaceae</taxon>
        <taxon>Tilletia</taxon>
    </lineage>
</organism>
<accession>A0AAN6JIX3</accession>
<dbReference type="Proteomes" id="UP001176521">
    <property type="component" value="Unassembled WGS sequence"/>
</dbReference>